<keyword evidence="3" id="KW-0808">Transferase</keyword>
<evidence type="ECO:0000256" key="1">
    <source>
        <dbReference type="ARBA" id="ARBA00000900"/>
    </source>
</evidence>
<comment type="catalytic activity">
    <reaction evidence="1">
        <text>S-ubiquitinyl-[E2 ubiquitin-conjugating enzyme]-L-cysteine + [acceptor protein]-L-lysine = [E2 ubiquitin-conjugating enzyme]-L-cysteine + N(6)-ubiquitinyl-[acceptor protein]-L-lysine.</text>
        <dbReference type="EC" id="2.3.2.27"/>
    </reaction>
</comment>
<feature type="domain" description="Roquin II" evidence="4">
    <location>
        <begin position="208"/>
        <end position="263"/>
    </location>
</feature>
<dbReference type="eggNOG" id="KOG3161">
    <property type="taxonomic scope" value="Eukaryota"/>
</dbReference>
<evidence type="ECO:0000313" key="6">
    <source>
        <dbReference type="EnsemblMetazoa" id="tetur01g08380.1"/>
    </source>
</evidence>
<dbReference type="GO" id="GO:0000209">
    <property type="term" value="P:protein polyubiquitination"/>
    <property type="evidence" value="ECO:0007669"/>
    <property type="project" value="TreeGrafter"/>
</dbReference>
<dbReference type="FunFam" id="1.20.120.1790:FF:000001">
    <property type="entry name" value="roquin-1 isoform X1"/>
    <property type="match status" value="1"/>
</dbReference>
<evidence type="ECO:0000259" key="4">
    <source>
        <dbReference type="Pfam" id="PF18386"/>
    </source>
</evidence>
<dbReference type="GO" id="GO:0061630">
    <property type="term" value="F:ubiquitin protein ligase activity"/>
    <property type="evidence" value="ECO:0007669"/>
    <property type="project" value="UniProtKB-EC"/>
</dbReference>
<dbReference type="EMBL" id="CAEY01000456">
    <property type="status" value="NOT_ANNOTATED_CDS"/>
    <property type="molecule type" value="Genomic_DNA"/>
</dbReference>
<feature type="domain" description="Roquin 1/2-like ROQ" evidence="5">
    <location>
        <begin position="118"/>
        <end position="205"/>
    </location>
</feature>
<dbReference type="GO" id="GO:0035613">
    <property type="term" value="F:RNA stem-loop binding"/>
    <property type="evidence" value="ECO:0007669"/>
    <property type="project" value="TreeGrafter"/>
</dbReference>
<evidence type="ECO:0000259" key="5">
    <source>
        <dbReference type="Pfam" id="PF21206"/>
    </source>
</evidence>
<dbReference type="PANTHER" id="PTHR13139">
    <property type="entry name" value="RING FINGER AND CCCH-TYPE ZINC FINGER DOMAIN-CONTAINING PROTEIN"/>
    <property type="match status" value="1"/>
</dbReference>
<organism evidence="6 7">
    <name type="scientific">Tetranychus urticae</name>
    <name type="common">Two-spotted spider mite</name>
    <dbReference type="NCBI Taxonomy" id="32264"/>
    <lineage>
        <taxon>Eukaryota</taxon>
        <taxon>Metazoa</taxon>
        <taxon>Ecdysozoa</taxon>
        <taxon>Arthropoda</taxon>
        <taxon>Chelicerata</taxon>
        <taxon>Arachnida</taxon>
        <taxon>Acari</taxon>
        <taxon>Acariformes</taxon>
        <taxon>Trombidiformes</taxon>
        <taxon>Prostigmata</taxon>
        <taxon>Eleutherengona</taxon>
        <taxon>Raphignathae</taxon>
        <taxon>Tetranychoidea</taxon>
        <taxon>Tetranychidae</taxon>
        <taxon>Tetranychus</taxon>
    </lineage>
</organism>
<keyword evidence="7" id="KW-1185">Reference proteome</keyword>
<dbReference type="HOGENOM" id="CLU_3108990_0_0_1"/>
<sequence>MLPVDNRCSRSLMNEEIMTNHDPLPIEAVDSSVGISSEDLPHYLNCVESIKHMTSSFLKPQQSPLSRPMQRKLISLLQCQLVEGEGRLRAMRNARSIGERALSELLIKHQDPRTLSANLWAAVRARGCQFLGPAMQEEVLRLVLLALEDGSALSRKVLVMFVVQRLSPHFPHQASKTAIGHVIQLLYRASCFKLTKRDGDSSLMQLKEEYRSYDALRREHDNQIVTIALEAGLRISPDQWSSLLYGDSAHKSHMQSIIDSLQSPSSFQQSITELMSALQRTGDPAGLANLKEHFDRLANIDLGINNEHPVHPSHSELASILESSKILTSRLIEFLHNHSSGLFRSNTNHRPSIAIPANLTQNRVNRVKSLPIVSSNTSQPSSSPIQSPTEKSIFHFIPSRPKDIVTHRPCSSTLANRNVNTLISHPHQLTSSTPPLPLASYHPTAFPPPPNNHPHHHITVSPYLIAGHSKFPTDSESVASNSIALATIPTILIDPNSGHHHPSPGPTAILSSSKLTGLITPVTPISLKTDTNLTSSTSRPPFSLKTAALPSDDDQFIPFDERSFVSKYGPISRTMNLINTPTVASPGSNSQRVCNNNFIGNSAAETQPTNVILGRPLPSLTLIQPLQQLVLTATSAILTDDPQTFNHNQTDRLQDNPYPDESVVRQVNNVAPAISLFSLNTGPQIHFISFTQCDEMMLRSIRLDNRSYGQIKEIDITLRYMLARSEQAQDKERFARENHSEIEHRR</sequence>
<dbReference type="STRING" id="32264.T1JRW4"/>
<evidence type="ECO:0000256" key="3">
    <source>
        <dbReference type="ARBA" id="ARBA00022679"/>
    </source>
</evidence>
<dbReference type="PANTHER" id="PTHR13139:SF54">
    <property type="entry name" value="RING-TYPE E3 UBIQUITIN TRANSFERASE"/>
    <property type="match status" value="1"/>
</dbReference>
<dbReference type="InterPro" id="IPR041523">
    <property type="entry name" value="ROQ_II"/>
</dbReference>
<dbReference type="GO" id="GO:0000288">
    <property type="term" value="P:nuclear-transcribed mRNA catabolic process, deadenylation-dependent decay"/>
    <property type="evidence" value="ECO:0007669"/>
    <property type="project" value="TreeGrafter"/>
</dbReference>
<dbReference type="EC" id="2.3.2.27" evidence="2"/>
<evidence type="ECO:0000256" key="2">
    <source>
        <dbReference type="ARBA" id="ARBA00012483"/>
    </source>
</evidence>
<dbReference type="EnsemblMetazoa" id="tetur01g08380.1">
    <property type="protein sequence ID" value="tetur01g08380.1"/>
    <property type="gene ID" value="tetur01g08380"/>
</dbReference>
<dbReference type="Pfam" id="PF18386">
    <property type="entry name" value="ROQ_II"/>
    <property type="match status" value="1"/>
</dbReference>
<reference evidence="7" key="1">
    <citation type="submission" date="2011-08" db="EMBL/GenBank/DDBJ databases">
        <authorList>
            <person name="Rombauts S."/>
        </authorList>
    </citation>
    <scope>NUCLEOTIDE SEQUENCE</scope>
    <source>
        <strain evidence="7">London</strain>
    </source>
</reference>
<dbReference type="GO" id="GO:0010494">
    <property type="term" value="C:cytoplasmic stress granule"/>
    <property type="evidence" value="ECO:0007669"/>
    <property type="project" value="TreeGrafter"/>
</dbReference>
<dbReference type="GO" id="GO:0006511">
    <property type="term" value="P:ubiquitin-dependent protein catabolic process"/>
    <property type="evidence" value="ECO:0007669"/>
    <property type="project" value="TreeGrafter"/>
</dbReference>
<protein>
    <recommendedName>
        <fullName evidence="2">RING-type E3 ubiquitin transferase</fullName>
        <ecNumber evidence="2">2.3.2.27</ecNumber>
    </recommendedName>
</protein>
<proteinExistence type="predicted"/>
<dbReference type="Pfam" id="PF21206">
    <property type="entry name" value="Roquin_1_2-like_ROQ"/>
    <property type="match status" value="1"/>
</dbReference>
<dbReference type="AlphaFoldDB" id="T1JRW4"/>
<dbReference type="Gene3D" id="1.20.120.1790">
    <property type="match status" value="1"/>
</dbReference>
<dbReference type="GO" id="GO:0003725">
    <property type="term" value="F:double-stranded RNA binding"/>
    <property type="evidence" value="ECO:0007669"/>
    <property type="project" value="TreeGrafter"/>
</dbReference>
<dbReference type="InterPro" id="IPR052249">
    <property type="entry name" value="Roquin_domain"/>
</dbReference>
<reference evidence="6" key="2">
    <citation type="submission" date="2015-06" db="UniProtKB">
        <authorList>
            <consortium name="EnsemblMetazoa"/>
        </authorList>
    </citation>
    <scope>IDENTIFICATION</scope>
</reference>
<name>T1JRW4_TETUR</name>
<dbReference type="InterPro" id="IPR048575">
    <property type="entry name" value="Roquin_1_2-like_ROQ"/>
</dbReference>
<dbReference type="Proteomes" id="UP000015104">
    <property type="component" value="Unassembled WGS sequence"/>
</dbReference>
<dbReference type="GO" id="GO:0003729">
    <property type="term" value="F:mRNA binding"/>
    <property type="evidence" value="ECO:0007669"/>
    <property type="project" value="TreeGrafter"/>
</dbReference>
<accession>T1JRW4</accession>
<evidence type="ECO:0000313" key="7">
    <source>
        <dbReference type="Proteomes" id="UP000015104"/>
    </source>
</evidence>